<proteinExistence type="predicted"/>
<evidence type="ECO:0008006" key="4">
    <source>
        <dbReference type="Google" id="ProtNLM"/>
    </source>
</evidence>
<keyword evidence="1" id="KW-0732">Signal</keyword>
<comment type="caution">
    <text evidence="2">The sequence shown here is derived from an EMBL/GenBank/DDBJ whole genome shotgun (WGS) entry which is preliminary data.</text>
</comment>
<sequence>MRSLLLAATCIGSAAVGGFLPPSPEPITVTRLRLPPVALNTDNGSCTPEINPRRTGCVSKTSDLHSGHYLRDGVHLLAIANFTGAPVEPDPASIYQGQQLILIKTDNTTFPNGDSWKCITCGVSSENSQGRGLAMDYPQAFVDGKRALAGTNVVECSDGLASEACGPDSVRIIPLRWNTATNNSGPGGSMRELRLHPDNHHIGFNSIHVTSNGIAQSAFFGRLRYDPSPKWGQPPAPRYDVINVSLLYNEEQSHRIIVSPDDPSHLIIQPGALAVGELRGFGGTGKEVTWLGAPVESCNIDVFASDITTGKVRRLTSHPEYVDPVDLSPDDKWSVVLDTRGAGRQMFIAGLRGIPPLIDLVAVSAVSSVRNNGKRRFFQPWLIDQYGDRDHYYGQQVNAEGSGIPGSGSINDPEWNARADPRWSWDGTRIAYTQIITEEPACGGVNPLPCYNSTEDGGRNERIMIAHLTSHYGMNVLVGSESVSRENPTPFVEVLHWYSDLTQTGPNNGTKITSPDGFHLSIDIDLNFFEANGTLTTTVAGKEYHQPANYT</sequence>
<reference evidence="2" key="1">
    <citation type="submission" date="2020-03" db="EMBL/GenBank/DDBJ databases">
        <title>Draft Genome Sequence of Cylindrodendrum hubeiense.</title>
        <authorList>
            <person name="Buettner E."/>
            <person name="Kellner H."/>
        </authorList>
    </citation>
    <scope>NUCLEOTIDE SEQUENCE</scope>
    <source>
        <strain evidence="2">IHI 201604</strain>
    </source>
</reference>
<dbReference type="EMBL" id="JAANBB010000029">
    <property type="protein sequence ID" value="KAF7554677.1"/>
    <property type="molecule type" value="Genomic_DNA"/>
</dbReference>
<feature type="chain" id="PRO_5040327178" description="Saponin hydrolase" evidence="1">
    <location>
        <begin position="19"/>
        <end position="551"/>
    </location>
</feature>
<gene>
    <name evidence="2" type="ORF">G7Z17_g2733</name>
</gene>
<dbReference type="Proteomes" id="UP000722485">
    <property type="component" value="Unassembled WGS sequence"/>
</dbReference>
<dbReference type="InterPro" id="IPR011042">
    <property type="entry name" value="6-blade_b-propeller_TolB-like"/>
</dbReference>
<feature type="signal peptide" evidence="1">
    <location>
        <begin position="1"/>
        <end position="18"/>
    </location>
</feature>
<name>A0A9P5HI80_9HYPO</name>
<dbReference type="OrthoDB" id="10265322at2759"/>
<evidence type="ECO:0000256" key="1">
    <source>
        <dbReference type="SAM" id="SignalP"/>
    </source>
</evidence>
<organism evidence="2 3">
    <name type="scientific">Cylindrodendrum hubeiense</name>
    <dbReference type="NCBI Taxonomy" id="595255"/>
    <lineage>
        <taxon>Eukaryota</taxon>
        <taxon>Fungi</taxon>
        <taxon>Dikarya</taxon>
        <taxon>Ascomycota</taxon>
        <taxon>Pezizomycotina</taxon>
        <taxon>Sordariomycetes</taxon>
        <taxon>Hypocreomycetidae</taxon>
        <taxon>Hypocreales</taxon>
        <taxon>Nectriaceae</taxon>
        <taxon>Cylindrodendrum</taxon>
    </lineage>
</organism>
<dbReference type="SUPFAM" id="SSF69304">
    <property type="entry name" value="Tricorn protease N-terminal domain"/>
    <property type="match status" value="1"/>
</dbReference>
<dbReference type="Gene3D" id="2.120.10.30">
    <property type="entry name" value="TolB, C-terminal domain"/>
    <property type="match status" value="1"/>
</dbReference>
<evidence type="ECO:0000313" key="2">
    <source>
        <dbReference type="EMBL" id="KAF7554677.1"/>
    </source>
</evidence>
<evidence type="ECO:0000313" key="3">
    <source>
        <dbReference type="Proteomes" id="UP000722485"/>
    </source>
</evidence>
<accession>A0A9P5HI80</accession>
<dbReference type="AlphaFoldDB" id="A0A9P5HI80"/>
<keyword evidence="3" id="KW-1185">Reference proteome</keyword>
<protein>
    <recommendedName>
        <fullName evidence="4">Saponin hydrolase</fullName>
    </recommendedName>
</protein>